<evidence type="ECO:0000313" key="1">
    <source>
        <dbReference type="EMBL" id="GAA4871100.1"/>
    </source>
</evidence>
<evidence type="ECO:0008006" key="3">
    <source>
        <dbReference type="Google" id="ProtNLM"/>
    </source>
</evidence>
<sequence length="109" mass="11735">MSHEEYVSSCRERAADIARGILDGTVPLLEGCHALASLHAALEVPERDSDFETFVVISSECDSLPIGAARFKWAPDALAKLEPEIQSAIAWATPLALPACRSVLQRFGA</sequence>
<organism evidence="1 2">
    <name type="scientific">Luteimonas vadosa</name>
    <dbReference type="NCBI Taxonomy" id="1165507"/>
    <lineage>
        <taxon>Bacteria</taxon>
        <taxon>Pseudomonadati</taxon>
        <taxon>Pseudomonadota</taxon>
        <taxon>Gammaproteobacteria</taxon>
        <taxon>Lysobacterales</taxon>
        <taxon>Lysobacteraceae</taxon>
        <taxon>Luteimonas</taxon>
    </lineage>
</organism>
<gene>
    <name evidence="1" type="ORF">GCM10023332_24440</name>
</gene>
<proteinExistence type="predicted"/>
<name>A0ABP9EA76_9GAMM</name>
<protein>
    <recommendedName>
        <fullName evidence="3">DUF2489 domain-containing protein</fullName>
    </recommendedName>
</protein>
<accession>A0ABP9EA76</accession>
<dbReference type="Proteomes" id="UP001501323">
    <property type="component" value="Unassembled WGS sequence"/>
</dbReference>
<evidence type="ECO:0000313" key="2">
    <source>
        <dbReference type="Proteomes" id="UP001501323"/>
    </source>
</evidence>
<comment type="caution">
    <text evidence="1">The sequence shown here is derived from an EMBL/GenBank/DDBJ whole genome shotgun (WGS) entry which is preliminary data.</text>
</comment>
<keyword evidence="2" id="KW-1185">Reference proteome</keyword>
<dbReference type="EMBL" id="BAABJY010000007">
    <property type="protein sequence ID" value="GAA4871100.1"/>
    <property type="molecule type" value="Genomic_DNA"/>
</dbReference>
<reference evidence="2" key="1">
    <citation type="journal article" date="2019" name="Int. J. Syst. Evol. Microbiol.">
        <title>The Global Catalogue of Microorganisms (GCM) 10K type strain sequencing project: providing services to taxonomists for standard genome sequencing and annotation.</title>
        <authorList>
            <consortium name="The Broad Institute Genomics Platform"/>
            <consortium name="The Broad Institute Genome Sequencing Center for Infectious Disease"/>
            <person name="Wu L."/>
            <person name="Ma J."/>
        </authorList>
    </citation>
    <scope>NUCLEOTIDE SEQUENCE [LARGE SCALE GENOMIC DNA]</scope>
    <source>
        <strain evidence="2">JCM 18392</strain>
    </source>
</reference>